<feature type="transmembrane region" description="Helical" evidence="1">
    <location>
        <begin position="486"/>
        <end position="507"/>
    </location>
</feature>
<keyword evidence="1" id="KW-0472">Membrane</keyword>
<organism evidence="2 3">
    <name type="scientific">Actinomadura rudentiformis</name>
    <dbReference type="NCBI Taxonomy" id="359158"/>
    <lineage>
        <taxon>Bacteria</taxon>
        <taxon>Bacillati</taxon>
        <taxon>Actinomycetota</taxon>
        <taxon>Actinomycetes</taxon>
        <taxon>Streptosporangiales</taxon>
        <taxon>Thermomonosporaceae</taxon>
        <taxon>Actinomadura</taxon>
    </lineage>
</organism>
<name>A0A6H9Z682_9ACTN</name>
<proteinExistence type="predicted"/>
<feature type="transmembrane region" description="Helical" evidence="1">
    <location>
        <begin position="41"/>
        <end position="60"/>
    </location>
</feature>
<dbReference type="Proteomes" id="UP000468735">
    <property type="component" value="Unassembled WGS sequence"/>
</dbReference>
<keyword evidence="1" id="KW-0812">Transmembrane</keyword>
<dbReference type="PANTHER" id="PTHR37305:SF1">
    <property type="entry name" value="MEMBRANE PROTEIN"/>
    <property type="match status" value="1"/>
</dbReference>
<dbReference type="EMBL" id="WBMT01000006">
    <property type="protein sequence ID" value="KAB2349143.1"/>
    <property type="molecule type" value="Genomic_DNA"/>
</dbReference>
<sequence>MTTTTTRFQSSVSGVRDDGAFVSTGRLVRAEWTKFRSVRRWILGVLAMAVLTVGMGLFIASGSGTDANTRPEEVTVGPGGARVHDVFQFTHRPLQGDGGITARVTSLKSADGREMAGWAKAGVIIKAGTKPGSTYAAVMVTPGHGVRLQSDFTNDVAGKSRAIPGWLRLVRAGTSVTGYESADGRTWRKVGTVTLPELPQRAEIGLFATSPGVFKVQREFGSTSVGQSTSVVAATFDGVDVQSRQQAASWNNTVVSPSRAGGDEFQGNDFQGTQSAGTFTLRGQGDIAPRPDGDDPVRLPFTGVMIGMIAAIALGVLFITAEYKRGMIRTSFAASPRRGRVLAAKAIVISAVTFATGLVATVILFFASQPVLRSGGFAPPAFPEPSLTEPRIMRAVVGTALFLALVAVFSLGVGTILRRSAGAIAGIITLLVLPTIIASALPISAATWMMRLTPAAGLSIQQTSRHYPQVESVCVPEDGCYYSEPWAGIGVLVAYTAVALGLAYWLLRRRDA</sequence>
<reference evidence="2 3" key="1">
    <citation type="submission" date="2019-09" db="EMBL/GenBank/DDBJ databases">
        <title>Actinomadura physcomitrii sp. nov., a novel actinomycete isolated from moss [Physcomitrium sphaericum (Ludw) Fuernr].</title>
        <authorList>
            <person name="Zhuang X."/>
            <person name="Liu C."/>
        </authorList>
    </citation>
    <scope>NUCLEOTIDE SEQUENCE [LARGE SCALE GENOMIC DNA]</scope>
    <source>
        <strain evidence="2 3">HMC1</strain>
    </source>
</reference>
<dbReference type="AlphaFoldDB" id="A0A6H9Z682"/>
<feature type="transmembrane region" description="Helical" evidence="1">
    <location>
        <begin position="299"/>
        <end position="321"/>
    </location>
</feature>
<dbReference type="Gene3D" id="2.60.120.200">
    <property type="match status" value="1"/>
</dbReference>
<accession>A0A6H9Z682</accession>
<feature type="transmembrane region" description="Helical" evidence="1">
    <location>
        <begin position="342"/>
        <end position="367"/>
    </location>
</feature>
<feature type="transmembrane region" description="Helical" evidence="1">
    <location>
        <begin position="424"/>
        <end position="449"/>
    </location>
</feature>
<evidence type="ECO:0000313" key="2">
    <source>
        <dbReference type="EMBL" id="KAB2349143.1"/>
    </source>
</evidence>
<dbReference type="RefSeq" id="WP_151560916.1">
    <property type="nucleotide sequence ID" value="NZ_WBMT01000006.1"/>
</dbReference>
<evidence type="ECO:0000313" key="3">
    <source>
        <dbReference type="Proteomes" id="UP000468735"/>
    </source>
</evidence>
<dbReference type="GO" id="GO:0140359">
    <property type="term" value="F:ABC-type transporter activity"/>
    <property type="evidence" value="ECO:0007669"/>
    <property type="project" value="InterPro"/>
</dbReference>
<evidence type="ECO:0000256" key="1">
    <source>
        <dbReference type="SAM" id="Phobius"/>
    </source>
</evidence>
<gene>
    <name evidence="2" type="ORF">F8566_15590</name>
</gene>
<keyword evidence="3" id="KW-1185">Reference proteome</keyword>
<dbReference type="Pfam" id="PF12679">
    <property type="entry name" value="ABC2_membrane_2"/>
    <property type="match status" value="1"/>
</dbReference>
<feature type="transmembrane region" description="Helical" evidence="1">
    <location>
        <begin position="392"/>
        <end position="417"/>
    </location>
</feature>
<dbReference type="GO" id="GO:0005886">
    <property type="term" value="C:plasma membrane"/>
    <property type="evidence" value="ECO:0007669"/>
    <property type="project" value="UniProtKB-SubCell"/>
</dbReference>
<dbReference type="PANTHER" id="PTHR37305">
    <property type="entry name" value="INTEGRAL MEMBRANE PROTEIN-RELATED"/>
    <property type="match status" value="1"/>
</dbReference>
<comment type="caution">
    <text evidence="2">The sequence shown here is derived from an EMBL/GenBank/DDBJ whole genome shotgun (WGS) entry which is preliminary data.</text>
</comment>
<dbReference type="OrthoDB" id="185815at2"/>
<protein>
    <submittedName>
        <fullName evidence="2">ABC transporter permease subunit</fullName>
    </submittedName>
</protein>
<keyword evidence="1" id="KW-1133">Transmembrane helix</keyword>